<accession>A0A317N128</accession>
<dbReference type="SUPFAM" id="SSF53448">
    <property type="entry name" value="Nucleotide-diphospho-sugar transferases"/>
    <property type="match status" value="1"/>
</dbReference>
<dbReference type="RefSeq" id="WP_110016630.1">
    <property type="nucleotide sequence ID" value="NZ_QGTJ01000001.1"/>
</dbReference>
<dbReference type="GO" id="GO:0044010">
    <property type="term" value="P:single-species biofilm formation"/>
    <property type="evidence" value="ECO:0007669"/>
    <property type="project" value="TreeGrafter"/>
</dbReference>
<dbReference type="EMBL" id="QGTJ01000001">
    <property type="protein sequence ID" value="PWV65628.1"/>
    <property type="molecule type" value="Genomic_DNA"/>
</dbReference>
<dbReference type="InterPro" id="IPR050834">
    <property type="entry name" value="Glycosyltransf_2"/>
</dbReference>
<dbReference type="PANTHER" id="PTHR43685">
    <property type="entry name" value="GLYCOSYLTRANSFERASE"/>
    <property type="match status" value="1"/>
</dbReference>
<keyword evidence="2" id="KW-0808">Transferase</keyword>
<dbReference type="InterPro" id="IPR001173">
    <property type="entry name" value="Glyco_trans_2-like"/>
</dbReference>
<protein>
    <submittedName>
        <fullName evidence="2">Rhamnosyltransferase</fullName>
    </submittedName>
</protein>
<evidence type="ECO:0000313" key="2">
    <source>
        <dbReference type="EMBL" id="PWV65628.1"/>
    </source>
</evidence>
<sequence length="310" mass="34998">MTAKFFPGALIVPTLNPGSVWEQWLEAYREQTCLPEMGCLVIDSGSTDDTVRLARAAGCKIYEINKVDFNHGGTRQFGVNFLNNLEFVVFCTQDALFSHRESIEHLMHCFCDEKVGAAYGRQLPHKDSGLIGAHARLFNYPASSCVKSKADINKFGIKTAFISNSFAAYRTSALQQVGGFPSNTIMNEDTYVAAKMILSDWKVAYCAEACVFHSHDYGFFEDFKRYFDIGVFHSREPWLQDQFGGAEGEGARFVSSELKMLSRQAPWLIPSACIRTFLKFAGYKLGRSEKKLSPAVKKKLSMHHRYWLQK</sequence>
<evidence type="ECO:0000313" key="3">
    <source>
        <dbReference type="Proteomes" id="UP000246569"/>
    </source>
</evidence>
<dbReference type="InterPro" id="IPR029044">
    <property type="entry name" value="Nucleotide-diphossugar_trans"/>
</dbReference>
<feature type="domain" description="Glycosyltransferase 2-like" evidence="1">
    <location>
        <begin position="10"/>
        <end position="177"/>
    </location>
</feature>
<dbReference type="Proteomes" id="UP000246569">
    <property type="component" value="Unassembled WGS sequence"/>
</dbReference>
<dbReference type="OrthoDB" id="9790005at2"/>
<keyword evidence="3" id="KW-1185">Reference proteome</keyword>
<dbReference type="Pfam" id="PF00535">
    <property type="entry name" value="Glycos_transf_2"/>
    <property type="match status" value="1"/>
</dbReference>
<reference evidence="2 3" key="1">
    <citation type="submission" date="2018-05" db="EMBL/GenBank/DDBJ databases">
        <title>Genomic Encyclopedia of Type Strains, Phase IV (KMG-IV): sequencing the most valuable type-strain genomes for metagenomic binning, comparative biology and taxonomic classification.</title>
        <authorList>
            <person name="Goeker M."/>
        </authorList>
    </citation>
    <scope>NUCLEOTIDE SEQUENCE [LARGE SCALE GENOMIC DNA]</scope>
    <source>
        <strain evidence="2 3">DSM 23606</strain>
    </source>
</reference>
<proteinExistence type="predicted"/>
<dbReference type="PANTHER" id="PTHR43685:SF13">
    <property type="entry name" value="O ANTIGEN BIOSYNTHESIS RHAMNOSYLTRANSFERASE RFBN"/>
    <property type="match status" value="1"/>
</dbReference>
<evidence type="ECO:0000259" key="1">
    <source>
        <dbReference type="Pfam" id="PF00535"/>
    </source>
</evidence>
<dbReference type="AlphaFoldDB" id="A0A317N128"/>
<name>A0A317N128_9GAMM</name>
<gene>
    <name evidence="2" type="ORF">C7443_101112</name>
</gene>
<comment type="caution">
    <text evidence="2">The sequence shown here is derived from an EMBL/GenBank/DDBJ whole genome shotgun (WGS) entry which is preliminary data.</text>
</comment>
<dbReference type="Gene3D" id="3.90.550.10">
    <property type="entry name" value="Spore Coat Polysaccharide Biosynthesis Protein SpsA, Chain A"/>
    <property type="match status" value="1"/>
</dbReference>
<dbReference type="GO" id="GO:0016740">
    <property type="term" value="F:transferase activity"/>
    <property type="evidence" value="ECO:0007669"/>
    <property type="project" value="UniProtKB-KW"/>
</dbReference>
<organism evidence="2 3">
    <name type="scientific">Plasticicumulans acidivorans</name>
    <dbReference type="NCBI Taxonomy" id="886464"/>
    <lineage>
        <taxon>Bacteria</taxon>
        <taxon>Pseudomonadati</taxon>
        <taxon>Pseudomonadota</taxon>
        <taxon>Gammaproteobacteria</taxon>
        <taxon>Candidatus Competibacteraceae</taxon>
        <taxon>Plasticicumulans</taxon>
    </lineage>
</organism>